<evidence type="ECO:0000313" key="1">
    <source>
        <dbReference type="EMBL" id="XBH01010.1"/>
    </source>
</evidence>
<gene>
    <name evidence="1" type="ORF">V5E97_21920</name>
</gene>
<dbReference type="AlphaFoldDB" id="A0AAU7C798"/>
<dbReference type="EMBL" id="CP155447">
    <property type="protein sequence ID" value="XBH01010.1"/>
    <property type="molecule type" value="Genomic_DNA"/>
</dbReference>
<dbReference type="RefSeq" id="WP_406693694.1">
    <property type="nucleotide sequence ID" value="NZ_CP155447.1"/>
</dbReference>
<protein>
    <recommendedName>
        <fullName evidence="2">Histidine kinase</fullName>
    </recommendedName>
</protein>
<accession>A0AAU7C798</accession>
<name>A0AAU7C798_9BACT</name>
<reference evidence="1" key="1">
    <citation type="submission" date="2024-05" db="EMBL/GenBank/DDBJ databases">
        <title>Planctomycetes of the genus Singulisphaera possess chitinolytic capabilities.</title>
        <authorList>
            <person name="Ivanova A."/>
        </authorList>
    </citation>
    <scope>NUCLEOTIDE SEQUENCE</scope>
    <source>
        <strain evidence="1">Ch08T</strain>
    </source>
</reference>
<sequence>MRWLRLRTLMYWVVVVALVLALWAQHERAKEREAHLRSALRTARNYANGVILAELDKPLDMPFDTGTTLAGLVSHVKRSTGWVASDRWYTKQVFVRPVGPMENGIPLYVDPVALAEAGVTMQAPITIASRGVPLKNTLYEVLGPLGLGYYIRNGLLVISTKDDAEWFLQTERMSDDVVP</sequence>
<organism evidence="1">
    <name type="scientific">Singulisphaera sp. Ch08</name>
    <dbReference type="NCBI Taxonomy" id="3120278"/>
    <lineage>
        <taxon>Bacteria</taxon>
        <taxon>Pseudomonadati</taxon>
        <taxon>Planctomycetota</taxon>
        <taxon>Planctomycetia</taxon>
        <taxon>Isosphaerales</taxon>
        <taxon>Isosphaeraceae</taxon>
        <taxon>Singulisphaera</taxon>
    </lineage>
</organism>
<proteinExistence type="predicted"/>
<evidence type="ECO:0008006" key="2">
    <source>
        <dbReference type="Google" id="ProtNLM"/>
    </source>
</evidence>